<evidence type="ECO:0000256" key="2">
    <source>
        <dbReference type="ARBA" id="ARBA00022490"/>
    </source>
</evidence>
<dbReference type="GO" id="GO:0003676">
    <property type="term" value="F:nucleic acid binding"/>
    <property type="evidence" value="ECO:0007669"/>
    <property type="project" value="InterPro"/>
</dbReference>
<dbReference type="GO" id="GO:0005737">
    <property type="term" value="C:cytoplasm"/>
    <property type="evidence" value="ECO:0007669"/>
    <property type="project" value="UniProtKB-SubCell"/>
</dbReference>
<protein>
    <submittedName>
        <fullName evidence="12">Zinc finger protein 622</fullName>
    </submittedName>
</protein>
<dbReference type="InterPro" id="IPR036236">
    <property type="entry name" value="Znf_C2H2_sf"/>
</dbReference>
<keyword evidence="7" id="KW-0862">Zinc</keyword>
<dbReference type="Gene3D" id="3.30.160.60">
    <property type="entry name" value="Classic Zinc Finger"/>
    <property type="match status" value="1"/>
</dbReference>
<dbReference type="PROSITE" id="PS50157">
    <property type="entry name" value="ZINC_FINGER_C2H2_2"/>
    <property type="match status" value="1"/>
</dbReference>
<dbReference type="EMBL" id="BPLQ01002273">
    <property type="protein sequence ID" value="GIX90791.1"/>
    <property type="molecule type" value="Genomic_DNA"/>
</dbReference>
<proteinExistence type="inferred from homology"/>
<dbReference type="PANTHER" id="PTHR13182">
    <property type="entry name" value="ZINC FINGER PROTEIN 622"/>
    <property type="match status" value="1"/>
</dbReference>
<accession>A0AAV4P4W4</accession>
<keyword evidence="6 9" id="KW-0863">Zinc-finger</keyword>
<feature type="domain" description="C2H2-type" evidence="11">
    <location>
        <begin position="66"/>
        <end position="95"/>
    </location>
</feature>
<evidence type="ECO:0000256" key="5">
    <source>
        <dbReference type="ARBA" id="ARBA00022737"/>
    </source>
</evidence>
<keyword evidence="4" id="KW-0479">Metal-binding</keyword>
<comment type="subcellular location">
    <subcellularLocation>
        <location evidence="1">Cytoplasm</location>
    </subcellularLocation>
</comment>
<keyword evidence="2" id="KW-0963">Cytoplasm</keyword>
<name>A0AAV4P4W4_9ARAC</name>
<feature type="region of interest" description="Disordered" evidence="10">
    <location>
        <begin position="132"/>
        <end position="156"/>
    </location>
</feature>
<keyword evidence="3" id="KW-0690">Ribosome biogenesis</keyword>
<evidence type="ECO:0000256" key="10">
    <source>
        <dbReference type="SAM" id="MobiDB-lite"/>
    </source>
</evidence>
<comment type="caution">
    <text evidence="12">The sequence shown here is derived from an EMBL/GenBank/DDBJ whole genome shotgun (WGS) entry which is preliminary data.</text>
</comment>
<dbReference type="SMART" id="SM00355">
    <property type="entry name" value="ZnF_C2H2"/>
    <property type="match status" value="4"/>
</dbReference>
<gene>
    <name evidence="12" type="primary">ZNF622</name>
    <name evidence="12" type="ORF">CDAR_389701</name>
</gene>
<dbReference type="SMART" id="SM00451">
    <property type="entry name" value="ZnF_U1"/>
    <property type="match status" value="2"/>
</dbReference>
<dbReference type="GO" id="GO:0008270">
    <property type="term" value="F:zinc ion binding"/>
    <property type="evidence" value="ECO:0007669"/>
    <property type="project" value="UniProtKB-KW"/>
</dbReference>
<evidence type="ECO:0000313" key="12">
    <source>
        <dbReference type="EMBL" id="GIX90791.1"/>
    </source>
</evidence>
<keyword evidence="5" id="KW-0677">Repeat</keyword>
<dbReference type="GO" id="GO:0030687">
    <property type="term" value="C:preribosome, large subunit precursor"/>
    <property type="evidence" value="ECO:0007669"/>
    <property type="project" value="TreeGrafter"/>
</dbReference>
<dbReference type="SUPFAM" id="SSF57667">
    <property type="entry name" value="beta-beta-alpha zinc fingers"/>
    <property type="match status" value="2"/>
</dbReference>
<evidence type="ECO:0000256" key="8">
    <source>
        <dbReference type="ARBA" id="ARBA00034126"/>
    </source>
</evidence>
<evidence type="ECO:0000256" key="9">
    <source>
        <dbReference type="PROSITE-ProRule" id="PRU00042"/>
    </source>
</evidence>
<dbReference type="GO" id="GO:0042273">
    <property type="term" value="P:ribosomal large subunit biogenesis"/>
    <property type="evidence" value="ECO:0007669"/>
    <property type="project" value="TreeGrafter"/>
</dbReference>
<dbReference type="InterPro" id="IPR041661">
    <property type="entry name" value="ZN622/Rei1/Reh1_Znf-C2H2"/>
</dbReference>
<evidence type="ECO:0000256" key="1">
    <source>
        <dbReference type="ARBA" id="ARBA00004496"/>
    </source>
</evidence>
<keyword evidence="13" id="KW-1185">Reference proteome</keyword>
<sequence>MTLTCLYCELTFKDPELHREHYKTEWHRYNLKRKLADLPPLSREEFDKRTSSKASPSKGKDKKVSLHCEICNKHFSSENALTNHLKSKKHLDKENYPVSNLDVKQQVLKEKSLSTISSTDEKNHFPLVEKDDDCSDCGDDDEDDGEWESCDESDGDEERFIVDTNDCLFCDHQSDSSEGNVSHMSKNHSFFIPFIESLTDLDGLIGFLAAKIHYGICLWCNGKGKWFESIKSVKQHMIDTGHCKMLFEGEALEDYARFYKIKEDVNDTREDSDESDIDNKDEIEKCDKTKDNIKVATVFEMKKIQELLASSDYELKLPSKVTIGHRTLAVYFKQNLKPLSSDSKHKVRRVLEQYKALGYTGATGPAALKIARDMSYAQKKRQQYYLKLSMKKNKFQPHFRPQIMF</sequence>
<dbReference type="Pfam" id="PF12171">
    <property type="entry name" value="zf-C2H2_jaz"/>
    <property type="match status" value="1"/>
</dbReference>
<dbReference type="PROSITE" id="PS00028">
    <property type="entry name" value="ZINC_FINGER_C2H2_1"/>
    <property type="match status" value="1"/>
</dbReference>
<evidence type="ECO:0000259" key="11">
    <source>
        <dbReference type="PROSITE" id="PS50157"/>
    </source>
</evidence>
<dbReference type="InterPro" id="IPR040025">
    <property type="entry name" value="Znf622/Rei1/Reh1"/>
</dbReference>
<dbReference type="InterPro" id="IPR013087">
    <property type="entry name" value="Znf_C2H2_type"/>
</dbReference>
<dbReference type="Proteomes" id="UP001054837">
    <property type="component" value="Unassembled WGS sequence"/>
</dbReference>
<comment type="similarity">
    <text evidence="8">Belongs to the REI1 family.</text>
</comment>
<evidence type="ECO:0000256" key="6">
    <source>
        <dbReference type="ARBA" id="ARBA00022771"/>
    </source>
</evidence>
<evidence type="ECO:0000256" key="3">
    <source>
        <dbReference type="ARBA" id="ARBA00022517"/>
    </source>
</evidence>
<dbReference type="InterPro" id="IPR003604">
    <property type="entry name" value="Matrin/U1-like-C_Znf_C2H2"/>
</dbReference>
<dbReference type="AlphaFoldDB" id="A0AAV4P4W4"/>
<dbReference type="Pfam" id="PF12756">
    <property type="entry name" value="zf-C2H2_2"/>
    <property type="match status" value="1"/>
</dbReference>
<organism evidence="12 13">
    <name type="scientific">Caerostris darwini</name>
    <dbReference type="NCBI Taxonomy" id="1538125"/>
    <lineage>
        <taxon>Eukaryota</taxon>
        <taxon>Metazoa</taxon>
        <taxon>Ecdysozoa</taxon>
        <taxon>Arthropoda</taxon>
        <taxon>Chelicerata</taxon>
        <taxon>Arachnida</taxon>
        <taxon>Araneae</taxon>
        <taxon>Araneomorphae</taxon>
        <taxon>Entelegynae</taxon>
        <taxon>Araneoidea</taxon>
        <taxon>Araneidae</taxon>
        <taxon>Caerostris</taxon>
    </lineage>
</organism>
<dbReference type="InterPro" id="IPR022755">
    <property type="entry name" value="Znf_C2H2_jaz"/>
</dbReference>
<evidence type="ECO:0000256" key="7">
    <source>
        <dbReference type="ARBA" id="ARBA00022833"/>
    </source>
</evidence>
<reference evidence="12 13" key="1">
    <citation type="submission" date="2021-06" db="EMBL/GenBank/DDBJ databases">
        <title>Caerostris darwini draft genome.</title>
        <authorList>
            <person name="Kono N."/>
            <person name="Arakawa K."/>
        </authorList>
    </citation>
    <scope>NUCLEOTIDE SEQUENCE [LARGE SCALE GENOMIC DNA]</scope>
</reference>
<dbReference type="PANTHER" id="PTHR13182:SF8">
    <property type="entry name" value="CYTOPLASMIC 60S SUBUNIT BIOGENESIS FACTOR ZNF622"/>
    <property type="match status" value="1"/>
</dbReference>
<evidence type="ECO:0000313" key="13">
    <source>
        <dbReference type="Proteomes" id="UP001054837"/>
    </source>
</evidence>
<evidence type="ECO:0000256" key="4">
    <source>
        <dbReference type="ARBA" id="ARBA00022723"/>
    </source>
</evidence>